<sequence length="360" mass="39975">MTCMSRNIMFAGGIPADSTEEVYSLLAEAVGDRAISWPDGENTPARLKWIGGVNKRVLTPAECFEIVDDRDVPKPAVHDEEGRHRLRIRPGATVDLRGRLPYAQDAIDSYAVFTRMKKEGKIPADTLFQVSVPGAHDVVSISFAYYEEWPVAIAAWQEALQDEYRRILEVIPADELCIQIDYCTELDHIGGAWAKLLPWVPDLPAEELFERYTSLEYIGPHLAGLPEEVRIGFHICCGTAPYYPVQPLDTIDLPVRLANAIQAASGNKVNYFHMPAMQDSGDEYFAPLADLTTGDATIYLGIEVNDGAEEMERRAASARKFLPEFGVAHYCGYMWNKEIMPGLLKDLRTGADHQADAVAG</sequence>
<evidence type="ECO:0000313" key="4">
    <source>
        <dbReference type="Proteomes" id="UP000319986"/>
    </source>
</evidence>
<proteinExistence type="predicted"/>
<reference evidence="2 4" key="3">
    <citation type="submission" date="2019-06" db="EMBL/GenBank/DDBJ databases">
        <title>Whole genome shotgun sequence of Corynebacterium variabile NBRC 15286.</title>
        <authorList>
            <person name="Hosoyama A."/>
            <person name="Uohara A."/>
            <person name="Ohji S."/>
            <person name="Ichikawa N."/>
        </authorList>
    </citation>
    <scope>NUCLEOTIDE SEQUENCE [LARGE SCALE GENOMIC DNA]</scope>
    <source>
        <strain evidence="2 4">NBRC 15286</strain>
    </source>
</reference>
<dbReference type="RefSeq" id="WP_014010177.1">
    <property type="nucleotide sequence ID" value="NZ_CAUTRP010000034.1"/>
</dbReference>
<dbReference type="InterPro" id="IPR038071">
    <property type="entry name" value="UROD/MetE-like_sf"/>
</dbReference>
<evidence type="ECO:0000313" key="3">
    <source>
        <dbReference type="Proteomes" id="UP000182498"/>
    </source>
</evidence>
<dbReference type="Proteomes" id="UP000319986">
    <property type="component" value="Unassembled WGS sequence"/>
</dbReference>
<dbReference type="AlphaFoldDB" id="A0A0X2NIU6"/>
<keyword evidence="3" id="KW-1185">Reference proteome</keyword>
<dbReference type="SUPFAM" id="SSF51726">
    <property type="entry name" value="UROD/MetE-like"/>
    <property type="match status" value="1"/>
</dbReference>
<evidence type="ECO:0000313" key="2">
    <source>
        <dbReference type="EMBL" id="GEC86233.1"/>
    </source>
</evidence>
<organism evidence="1 3">
    <name type="scientific">Corynebacterium variabile</name>
    <dbReference type="NCBI Taxonomy" id="1727"/>
    <lineage>
        <taxon>Bacteria</taxon>
        <taxon>Bacillati</taxon>
        <taxon>Actinomycetota</taxon>
        <taxon>Actinomycetes</taxon>
        <taxon>Mycobacteriales</taxon>
        <taxon>Corynebacteriaceae</taxon>
        <taxon>Corynebacterium</taxon>
    </lineage>
</organism>
<dbReference type="Proteomes" id="UP000182498">
    <property type="component" value="Unassembled WGS sequence"/>
</dbReference>
<gene>
    <name evidence="2" type="ORF">CVA01_15470</name>
    <name evidence="1" type="ORF">CVAR292_00731</name>
</gene>
<evidence type="ECO:0000313" key="1">
    <source>
        <dbReference type="EMBL" id="CUU65412.1"/>
    </source>
</evidence>
<dbReference type="Gene3D" id="3.20.20.210">
    <property type="match status" value="1"/>
</dbReference>
<dbReference type="EMBL" id="FAUH01000004">
    <property type="protein sequence ID" value="CUU65412.1"/>
    <property type="molecule type" value="Genomic_DNA"/>
</dbReference>
<name>A0A0X2NIU6_9CORY</name>
<accession>A0A0X2NIU6</accession>
<dbReference type="EMBL" id="BJNT01000011">
    <property type="protein sequence ID" value="GEC86233.1"/>
    <property type="molecule type" value="Genomic_DNA"/>
</dbReference>
<protein>
    <submittedName>
        <fullName evidence="1">Uncharacterized protein</fullName>
    </submittedName>
</protein>
<reference evidence="1" key="2">
    <citation type="submission" date="2015-11" db="EMBL/GenBank/DDBJ databases">
        <authorList>
            <person name="Zhang Y."/>
            <person name="Guo Z."/>
        </authorList>
    </citation>
    <scope>NUCLEOTIDE SEQUENCE [LARGE SCALE GENOMIC DNA]</scope>
    <source>
        <strain evidence="1">Mu292</strain>
    </source>
</reference>
<reference evidence="3" key="1">
    <citation type="submission" date="2015-11" db="EMBL/GenBank/DDBJ databases">
        <authorList>
            <person name="Dugat-Bony E."/>
        </authorList>
    </citation>
    <scope>NUCLEOTIDE SEQUENCE [LARGE SCALE GENOMIC DNA]</scope>
    <source>
        <strain evidence="3">Mu292</strain>
    </source>
</reference>